<keyword evidence="5" id="KW-0560">Oxidoreductase</keyword>
<reference evidence="8" key="1">
    <citation type="submission" date="2023-04" db="EMBL/GenBank/DDBJ databases">
        <title>Aspergillus oryzae NBRC 4228.</title>
        <authorList>
            <person name="Ichikawa N."/>
            <person name="Sato H."/>
            <person name="Tonouchi N."/>
        </authorList>
    </citation>
    <scope>NUCLEOTIDE SEQUENCE</scope>
    <source>
        <strain evidence="8">NBRC 4228</strain>
    </source>
</reference>
<comment type="cofactor">
    <cofactor evidence="1">
        <name>Fe(2+)</name>
        <dbReference type="ChEBI" id="CHEBI:29033"/>
    </cofactor>
</comment>
<protein>
    <submittedName>
        <fullName evidence="8">Unnamed protein product</fullName>
    </submittedName>
</protein>
<dbReference type="Proteomes" id="UP001165205">
    <property type="component" value="Unassembled WGS sequence"/>
</dbReference>
<evidence type="ECO:0000256" key="3">
    <source>
        <dbReference type="ARBA" id="ARBA00022723"/>
    </source>
</evidence>
<accession>A0AAN4YGH9</accession>
<dbReference type="PANTHER" id="PTHR30468:SF31">
    <property type="entry name" value="ALPHA-KETOGLUTARATE-DEPENDENT SULFONATE DIOXYGENASE-RELATED"/>
    <property type="match status" value="1"/>
</dbReference>
<dbReference type="InterPro" id="IPR051323">
    <property type="entry name" value="AtsK-like"/>
</dbReference>
<dbReference type="GO" id="GO:0046872">
    <property type="term" value="F:metal ion binding"/>
    <property type="evidence" value="ECO:0007669"/>
    <property type="project" value="UniProtKB-KW"/>
</dbReference>
<dbReference type="PANTHER" id="PTHR30468">
    <property type="entry name" value="ALPHA-KETOGLUTARATE-DEPENDENT SULFONATE DIOXYGENASE"/>
    <property type="match status" value="1"/>
</dbReference>
<dbReference type="InterPro" id="IPR042098">
    <property type="entry name" value="TauD-like_sf"/>
</dbReference>
<name>A0AAN4YGH9_ASPOZ</name>
<evidence type="ECO:0000313" key="9">
    <source>
        <dbReference type="Proteomes" id="UP001165205"/>
    </source>
</evidence>
<keyword evidence="3" id="KW-0479">Metal-binding</keyword>
<dbReference type="Pfam" id="PF02668">
    <property type="entry name" value="TauD"/>
    <property type="match status" value="1"/>
</dbReference>
<proteinExistence type="inferred from homology"/>
<evidence type="ECO:0000256" key="2">
    <source>
        <dbReference type="ARBA" id="ARBA00005896"/>
    </source>
</evidence>
<keyword evidence="6" id="KW-0408">Iron</keyword>
<dbReference type="AlphaFoldDB" id="A0AAN4YGH9"/>
<dbReference type="Gene3D" id="3.60.130.10">
    <property type="entry name" value="Clavaminate synthase-like"/>
    <property type="match status" value="1"/>
</dbReference>
<evidence type="ECO:0000256" key="4">
    <source>
        <dbReference type="ARBA" id="ARBA00022964"/>
    </source>
</evidence>
<dbReference type="InterPro" id="IPR003819">
    <property type="entry name" value="TauD/TfdA-like"/>
</dbReference>
<sequence>MAPSLEDPILAPALDHVILPKKEVNGDNKFHYTPGRTVVERHDNYAYEDLLPSFPDIHWDPLEEIPYEDRGLRGDPKFRNLLRDATDVFDYTPKIGTEIHGVNLAKLDEAQKDDLARLVAVRGVVFFRDQKDLDIDAQRELGRHFGRLHKVRSHLGLPARGLI</sequence>
<comment type="similarity">
    <text evidence="2">Belongs to the TfdA dioxygenase family.</text>
</comment>
<dbReference type="GO" id="GO:0005737">
    <property type="term" value="C:cytoplasm"/>
    <property type="evidence" value="ECO:0007669"/>
    <property type="project" value="TreeGrafter"/>
</dbReference>
<dbReference type="SUPFAM" id="SSF51197">
    <property type="entry name" value="Clavaminate synthase-like"/>
    <property type="match status" value="1"/>
</dbReference>
<keyword evidence="4" id="KW-0223">Dioxygenase</keyword>
<dbReference type="GO" id="GO:0016706">
    <property type="term" value="F:2-oxoglutarate-dependent dioxygenase activity"/>
    <property type="evidence" value="ECO:0007669"/>
    <property type="project" value="TreeGrafter"/>
</dbReference>
<evidence type="ECO:0000256" key="6">
    <source>
        <dbReference type="ARBA" id="ARBA00023004"/>
    </source>
</evidence>
<organism evidence="8 9">
    <name type="scientific">Aspergillus oryzae</name>
    <name type="common">Yellow koji mold</name>
    <dbReference type="NCBI Taxonomy" id="5062"/>
    <lineage>
        <taxon>Eukaryota</taxon>
        <taxon>Fungi</taxon>
        <taxon>Dikarya</taxon>
        <taxon>Ascomycota</taxon>
        <taxon>Pezizomycotina</taxon>
        <taxon>Eurotiomycetes</taxon>
        <taxon>Eurotiomycetidae</taxon>
        <taxon>Eurotiales</taxon>
        <taxon>Aspergillaceae</taxon>
        <taxon>Aspergillus</taxon>
        <taxon>Aspergillus subgen. Circumdati</taxon>
    </lineage>
</organism>
<comment type="caution">
    <text evidence="8">The sequence shown here is derived from an EMBL/GenBank/DDBJ whole genome shotgun (WGS) entry which is preliminary data.</text>
</comment>
<evidence type="ECO:0000256" key="5">
    <source>
        <dbReference type="ARBA" id="ARBA00023002"/>
    </source>
</evidence>
<evidence type="ECO:0000259" key="7">
    <source>
        <dbReference type="Pfam" id="PF02668"/>
    </source>
</evidence>
<evidence type="ECO:0000256" key="1">
    <source>
        <dbReference type="ARBA" id="ARBA00001954"/>
    </source>
</evidence>
<feature type="domain" description="TauD/TfdA-like" evidence="7">
    <location>
        <begin position="88"/>
        <end position="153"/>
    </location>
</feature>
<gene>
    <name evidence="8" type="ORF">Aory04_000233900</name>
</gene>
<dbReference type="EMBL" id="BSYA01000017">
    <property type="protein sequence ID" value="GMG25264.1"/>
    <property type="molecule type" value="Genomic_DNA"/>
</dbReference>
<evidence type="ECO:0000313" key="8">
    <source>
        <dbReference type="EMBL" id="GMG25264.1"/>
    </source>
</evidence>